<accession>A0A3L6L015</accession>
<gene>
    <name evidence="3" type="ORF">DPX39_110093200</name>
</gene>
<dbReference type="AlphaFoldDB" id="A0A3L6L015"/>
<evidence type="ECO:0000256" key="1">
    <source>
        <dbReference type="SAM" id="Coils"/>
    </source>
</evidence>
<protein>
    <submittedName>
        <fullName evidence="3">Uncharacterized protein</fullName>
    </submittedName>
</protein>
<keyword evidence="1" id="KW-0175">Coiled coil</keyword>
<name>A0A3L6L015_9TRYP</name>
<reference evidence="3" key="1">
    <citation type="submission" date="2018-09" db="EMBL/GenBank/DDBJ databases">
        <title>whole genome sequence of T. equiperdum IVM-t1 strain.</title>
        <authorList>
            <person name="Suganuma K."/>
        </authorList>
    </citation>
    <scope>NUCLEOTIDE SEQUENCE [LARGE SCALE GENOMIC DNA]</scope>
    <source>
        <strain evidence="3">IVM-t1</strain>
    </source>
</reference>
<proteinExistence type="predicted"/>
<evidence type="ECO:0000313" key="3">
    <source>
        <dbReference type="EMBL" id="RHW67860.1"/>
    </source>
</evidence>
<dbReference type="EMBL" id="QSBY01000011">
    <property type="protein sequence ID" value="RHW67860.1"/>
    <property type="molecule type" value="Genomic_DNA"/>
</dbReference>
<dbReference type="Proteomes" id="UP000266743">
    <property type="component" value="Chromosome 11"/>
</dbReference>
<organism evidence="3">
    <name type="scientific">Trypanosoma brucei equiperdum</name>
    <dbReference type="NCBI Taxonomy" id="630700"/>
    <lineage>
        <taxon>Eukaryota</taxon>
        <taxon>Discoba</taxon>
        <taxon>Euglenozoa</taxon>
        <taxon>Kinetoplastea</taxon>
        <taxon>Metakinetoplastina</taxon>
        <taxon>Trypanosomatida</taxon>
        <taxon>Trypanosomatidae</taxon>
        <taxon>Trypanosoma</taxon>
    </lineage>
</organism>
<evidence type="ECO:0000256" key="2">
    <source>
        <dbReference type="SAM" id="MobiDB-lite"/>
    </source>
</evidence>
<feature type="coiled-coil region" evidence="1">
    <location>
        <begin position="64"/>
        <end position="138"/>
    </location>
</feature>
<comment type="caution">
    <text evidence="3">The sequence shown here is derived from an EMBL/GenBank/DDBJ whole genome shotgun (WGS) entry which is preliminary data.</text>
</comment>
<feature type="region of interest" description="Disordered" evidence="2">
    <location>
        <begin position="233"/>
        <end position="257"/>
    </location>
</feature>
<sequence length="420" mass="47842">MDFDTSTTSVTSAMLEAQQKINSLREDKELYATLEAKASANFERHRSELTLLLQKERAIHAAAEDRLRAQLQQLLQENEAAQAELQCVRAERDNRCCEEVQRQRQQREQHEEAMRREALELRDALAVIRDDVEVAQKEKHWHEMQLHEALTLQQALHADFRKVRQEADELSATELQKGQPQKSGREKVFLPCGPADKTCPVKPASHHIAAIVSTVERNNYYWPRLYYRRRGIPSPLDSRRESAPRCRSNSSNPAVDIHRNSSIEPCQATQLVASPILPKPATAVPATTASLSITPVTALAADTSATSTVAAKVDPPVTYSARNLDAICRSLLREILQMRKEYQECTAALNDPTSDTVELSRRMRNLMCTLDRKVHQLRSLRQQQAKVEDKLRMHDMLMEIAEENNYCRSVYSDLLELIRS</sequence>